<evidence type="ECO:0000313" key="10">
    <source>
        <dbReference type="EMBL" id="MDR6376660.1"/>
    </source>
</evidence>
<gene>
    <name evidence="10" type="ORF">J2776_003360</name>
</gene>
<dbReference type="Proteomes" id="UP001185254">
    <property type="component" value="Unassembled WGS sequence"/>
</dbReference>
<dbReference type="SUPFAM" id="SSF55811">
    <property type="entry name" value="Nudix"/>
    <property type="match status" value="1"/>
</dbReference>
<dbReference type="InterPro" id="IPR015797">
    <property type="entry name" value="NUDIX_hydrolase-like_dom_sf"/>
</dbReference>
<name>A0ABU1L0D3_9BURK</name>
<accession>A0ABU1L0D3</accession>
<reference evidence="10 11" key="1">
    <citation type="submission" date="2023-07" db="EMBL/GenBank/DDBJ databases">
        <title>Sorghum-associated microbial communities from plants grown in Nebraska, USA.</title>
        <authorList>
            <person name="Schachtman D."/>
        </authorList>
    </citation>
    <scope>NUCLEOTIDE SEQUENCE [LARGE SCALE GENOMIC DNA]</scope>
    <source>
        <strain evidence="10 11">DS1039</strain>
    </source>
</reference>
<comment type="subunit">
    <text evidence="4">Homodimer.</text>
</comment>
<feature type="domain" description="Nudix hydrolase" evidence="9">
    <location>
        <begin position="46"/>
        <end position="184"/>
    </location>
</feature>
<evidence type="ECO:0000259" key="9">
    <source>
        <dbReference type="PROSITE" id="PS51462"/>
    </source>
</evidence>
<organism evidence="10 11">
    <name type="scientific">Paraburkholderia caledonica</name>
    <dbReference type="NCBI Taxonomy" id="134536"/>
    <lineage>
        <taxon>Bacteria</taxon>
        <taxon>Pseudomonadati</taxon>
        <taxon>Pseudomonadota</taxon>
        <taxon>Betaproteobacteria</taxon>
        <taxon>Burkholderiales</taxon>
        <taxon>Burkholderiaceae</taxon>
        <taxon>Paraburkholderia</taxon>
    </lineage>
</organism>
<dbReference type="PROSITE" id="PS51462">
    <property type="entry name" value="NUDIX"/>
    <property type="match status" value="1"/>
</dbReference>
<keyword evidence="6 10" id="KW-0378">Hydrolase</keyword>
<comment type="cofactor">
    <cofactor evidence="2">
        <name>Mg(2+)</name>
        <dbReference type="ChEBI" id="CHEBI:18420"/>
    </cofactor>
</comment>
<dbReference type="GO" id="GO:0047631">
    <property type="term" value="F:ADP-ribose diphosphatase activity"/>
    <property type="evidence" value="ECO:0007669"/>
    <property type="project" value="UniProtKB-EC"/>
</dbReference>
<dbReference type="InterPro" id="IPR004385">
    <property type="entry name" value="NDP_pyrophosphatase"/>
</dbReference>
<dbReference type="PANTHER" id="PTHR11839:SF18">
    <property type="entry name" value="NUDIX HYDROLASE DOMAIN-CONTAINING PROTEIN"/>
    <property type="match status" value="1"/>
</dbReference>
<evidence type="ECO:0000256" key="1">
    <source>
        <dbReference type="ARBA" id="ARBA00000847"/>
    </source>
</evidence>
<dbReference type="PANTHER" id="PTHR11839">
    <property type="entry name" value="UDP/ADP-SUGAR PYROPHOSPHATASE"/>
    <property type="match status" value="1"/>
</dbReference>
<evidence type="ECO:0000256" key="7">
    <source>
        <dbReference type="ARBA" id="ARBA00032162"/>
    </source>
</evidence>
<dbReference type="InterPro" id="IPR000086">
    <property type="entry name" value="NUDIX_hydrolase_dom"/>
</dbReference>
<dbReference type="Gene3D" id="3.90.79.10">
    <property type="entry name" value="Nucleoside Triphosphate Pyrophosphohydrolase"/>
    <property type="match status" value="1"/>
</dbReference>
<evidence type="ECO:0000256" key="6">
    <source>
        <dbReference type="ARBA" id="ARBA00022801"/>
    </source>
</evidence>
<dbReference type="RefSeq" id="WP_310066904.1">
    <property type="nucleotide sequence ID" value="NZ_JAVDQN010000002.1"/>
</dbReference>
<sequence length="199" mass="22425">MSATKDRVRIVESTTLSDDWYTLKKVTFDFLRRDGTWQRQSRETYDRGNGATILLHNRRTANVVLTRQFRMPVFVNGHDGMLIEAAAGLLDMATPEERIRLEAEEETGYRVSNIRKVFEAYMSPGSVTEKLYFYLGEYDASTRVNDGGGIEDEGEDLEVLEMPLGTALQLVRSGEIVDGKTIMLLQHLALSEIAEAGRA</sequence>
<protein>
    <recommendedName>
        <fullName evidence="5">GDP-mannose pyrophosphatase</fullName>
    </recommendedName>
    <alternativeName>
        <fullName evidence="7">GDP-mannose hydrolase</fullName>
    </alternativeName>
    <alternativeName>
        <fullName evidence="8">GDPMK</fullName>
    </alternativeName>
</protein>
<comment type="caution">
    <text evidence="10">The sequence shown here is derived from an EMBL/GenBank/DDBJ whole genome shotgun (WGS) entry which is preliminary data.</text>
</comment>
<proteinExistence type="inferred from homology"/>
<dbReference type="CDD" id="cd24157">
    <property type="entry name" value="NUDIX_GDPMK"/>
    <property type="match status" value="1"/>
</dbReference>
<evidence type="ECO:0000256" key="8">
    <source>
        <dbReference type="ARBA" id="ARBA00032272"/>
    </source>
</evidence>
<keyword evidence="11" id="KW-1185">Reference proteome</keyword>
<dbReference type="NCBIfam" id="TIGR00052">
    <property type="entry name" value="nudix-type nucleoside diphosphatase, YffH/AdpP family"/>
    <property type="match status" value="1"/>
</dbReference>
<evidence type="ECO:0000256" key="2">
    <source>
        <dbReference type="ARBA" id="ARBA00001946"/>
    </source>
</evidence>
<comment type="similarity">
    <text evidence="3">Belongs to the Nudix hydrolase family. NudK subfamily.</text>
</comment>
<comment type="catalytic activity">
    <reaction evidence="1">
        <text>GDP-alpha-D-mannose + H2O = alpha-D-mannose 1-phosphate + GMP + 2 H(+)</text>
        <dbReference type="Rhea" id="RHEA:27978"/>
        <dbReference type="ChEBI" id="CHEBI:15377"/>
        <dbReference type="ChEBI" id="CHEBI:15378"/>
        <dbReference type="ChEBI" id="CHEBI:57527"/>
        <dbReference type="ChEBI" id="CHEBI:58115"/>
        <dbReference type="ChEBI" id="CHEBI:58409"/>
    </reaction>
</comment>
<dbReference type="EMBL" id="JAVDQN010000002">
    <property type="protein sequence ID" value="MDR6376660.1"/>
    <property type="molecule type" value="Genomic_DNA"/>
</dbReference>
<evidence type="ECO:0000256" key="4">
    <source>
        <dbReference type="ARBA" id="ARBA00011738"/>
    </source>
</evidence>
<evidence type="ECO:0000256" key="3">
    <source>
        <dbReference type="ARBA" id="ARBA00007275"/>
    </source>
</evidence>
<evidence type="ECO:0000313" key="11">
    <source>
        <dbReference type="Proteomes" id="UP001185254"/>
    </source>
</evidence>
<evidence type="ECO:0000256" key="5">
    <source>
        <dbReference type="ARBA" id="ARBA00016377"/>
    </source>
</evidence>